<evidence type="ECO:0000256" key="1">
    <source>
        <dbReference type="ARBA" id="ARBA00022737"/>
    </source>
</evidence>
<accession>A0A2U7U8T0</accession>
<dbReference type="Pfam" id="PF02493">
    <property type="entry name" value="MORN"/>
    <property type="match status" value="4"/>
</dbReference>
<dbReference type="GeneID" id="36843999"/>
<organism evidence="3">
    <name type="scientific">Pandoravirus quercus</name>
    <dbReference type="NCBI Taxonomy" id="2107709"/>
    <lineage>
        <taxon>Viruses</taxon>
        <taxon>Pandoravirus</taxon>
    </lineage>
</organism>
<evidence type="ECO:0000259" key="2">
    <source>
        <dbReference type="PROSITE" id="PS50181"/>
    </source>
</evidence>
<dbReference type="SMART" id="SM00256">
    <property type="entry name" value="FBOX"/>
    <property type="match status" value="1"/>
</dbReference>
<evidence type="ECO:0000313" key="3">
    <source>
        <dbReference type="EMBL" id="AVK74858.1"/>
    </source>
</evidence>
<dbReference type="Gene3D" id="1.20.1280.50">
    <property type="match status" value="1"/>
</dbReference>
<name>A0A2U7U8T0_9VIRU</name>
<proteinExistence type="predicted"/>
<dbReference type="InterPro" id="IPR036047">
    <property type="entry name" value="F-box-like_dom_sf"/>
</dbReference>
<dbReference type="SUPFAM" id="SSF82185">
    <property type="entry name" value="Histone H3 K4-specific methyltransferase SET7/9 N-terminal domain"/>
    <property type="match status" value="1"/>
</dbReference>
<dbReference type="PANTHER" id="PTHR43215:SF14">
    <property type="entry name" value="RADIAL SPOKE HEAD 1 HOMOLOG"/>
    <property type="match status" value="1"/>
</dbReference>
<sequence>MCRDQPSAIINRLGFFFSPCSNSSCLARAHFLLCIYFFRFCCLRCIKNMEMEKNVTMPGPPRQQHGNSGGSNDSIVHLPDEILLLVFGHLRPVDLGSVSCVCTLWARVAADDSLWRRPCACAGWDPNLRPACGWRAAARRMAIGSVLVLYTAVSPDRPILAHVTSVAFVARRTLSQAVATVCAAVERRGPTRLGSFWVPAARHGSAAAEVASWTHLGAVRGDLPLAALDAVAWETPSRGILRLSDSPLVRARRVRPMVWLLGCDADRAAHDRPDDGNLSTSRARGERRFVHIVDQHEGRTGAWTNTGSGTLLWRRQPYEGQWRSGRREGTGTQFYLDGSRYAGQWRGGVRHGAGRCDEVGGSGYEGQWRRDRPQGRGRRWWSDGQVHDGAFAGGQPHGPGTFIARNGMRASGTWHSGVPTNVHWVSPFGPVWQMPFGVVA</sequence>
<dbReference type="Proteomes" id="UP000248852">
    <property type="component" value="Segment"/>
</dbReference>
<protein>
    <submittedName>
        <fullName evidence="3">Morn repeat domain containing protein</fullName>
    </submittedName>
</protein>
<dbReference type="SMART" id="SM00698">
    <property type="entry name" value="MORN"/>
    <property type="match status" value="4"/>
</dbReference>
<gene>
    <name evidence="3" type="ORF">pqer_cds_436</name>
</gene>
<feature type="domain" description="F-box" evidence="2">
    <location>
        <begin position="72"/>
        <end position="118"/>
    </location>
</feature>
<dbReference type="PANTHER" id="PTHR43215">
    <property type="entry name" value="RADIAL SPOKE HEAD 1 HOMOLOG"/>
    <property type="match status" value="1"/>
</dbReference>
<dbReference type="InterPro" id="IPR003409">
    <property type="entry name" value="MORN"/>
</dbReference>
<dbReference type="SUPFAM" id="SSF81383">
    <property type="entry name" value="F-box domain"/>
    <property type="match status" value="1"/>
</dbReference>
<keyword evidence="1" id="KW-0677">Repeat</keyword>
<dbReference type="RefSeq" id="YP_009483127.1">
    <property type="nucleotide sequence ID" value="NC_037667.1"/>
</dbReference>
<reference evidence="3" key="1">
    <citation type="journal article" date="2018" name="Nat. Commun.">
        <title>Diversity and evolution of the emerging Pandoraviridae family.</title>
        <authorList>
            <person name="Legendre M."/>
            <person name="Fabre E."/>
            <person name="Poirot O."/>
            <person name="Jeudy S."/>
            <person name="Lartigue A."/>
            <person name="Alempic J.M."/>
            <person name="Beucher L."/>
            <person name="Philippe N."/>
            <person name="Bertaux L."/>
            <person name="Christo-Foroux E."/>
            <person name="Labadie K."/>
            <person name="Coute Y."/>
            <person name="Abergel C."/>
            <person name="Claverie J.M."/>
        </authorList>
    </citation>
    <scope>NUCLEOTIDE SEQUENCE [LARGE SCALE GENOMIC DNA]</scope>
    <source>
        <strain evidence="3">Quercus</strain>
    </source>
</reference>
<dbReference type="Gene3D" id="2.20.110.10">
    <property type="entry name" value="Histone H3 K4-specific methyltransferase SET7/9 N-terminal domain"/>
    <property type="match status" value="2"/>
</dbReference>
<dbReference type="PROSITE" id="PS50181">
    <property type="entry name" value="FBOX"/>
    <property type="match status" value="1"/>
</dbReference>
<dbReference type="EMBL" id="MG011689">
    <property type="protein sequence ID" value="AVK74858.1"/>
    <property type="molecule type" value="Genomic_DNA"/>
</dbReference>
<dbReference type="InterPro" id="IPR001810">
    <property type="entry name" value="F-box_dom"/>
</dbReference>
<dbReference type="Pfam" id="PF12937">
    <property type="entry name" value="F-box-like"/>
    <property type="match status" value="1"/>
</dbReference>
<dbReference type="KEGG" id="vg:36843999"/>